<evidence type="ECO:0000313" key="1">
    <source>
        <dbReference type="EMBL" id="QHN65347.1"/>
    </source>
</evidence>
<dbReference type="RefSeq" id="WP_160224203.1">
    <property type="nucleotide sequence ID" value="NZ_CP029149.1"/>
</dbReference>
<dbReference type="Proteomes" id="UP000464318">
    <property type="component" value="Chromosome"/>
</dbReference>
<organism evidence="1 2">
    <name type="scientific">Bergeyella cardium</name>
    <dbReference type="NCBI Taxonomy" id="1585976"/>
    <lineage>
        <taxon>Bacteria</taxon>
        <taxon>Pseudomonadati</taxon>
        <taxon>Bacteroidota</taxon>
        <taxon>Flavobacteriia</taxon>
        <taxon>Flavobacteriales</taxon>
        <taxon>Weeksellaceae</taxon>
        <taxon>Bergeyella</taxon>
    </lineage>
</organism>
<name>A0A6P1QW31_9FLAO</name>
<dbReference type="Pfam" id="PF04170">
    <property type="entry name" value="NlpE"/>
    <property type="match status" value="1"/>
</dbReference>
<gene>
    <name evidence="1" type="ORF">DBX24_05315</name>
</gene>
<dbReference type="Gene3D" id="2.40.128.640">
    <property type="match status" value="1"/>
</dbReference>
<sequence>MKKMMLPLLCAGLLLAACKKSEPESVETPVEDSASASDELPADAIPVASEELGAIAGTYAGVLPCADCEGIEETLTLNADGSYVRESKYQGEKAKDATPDKLEGKFSYDSATKRVTLEGVKEGSSLYEVDGDKLYFLDTDGKRVEGELASNYILTKK</sequence>
<reference evidence="1 2" key="1">
    <citation type="submission" date="2018-04" db="EMBL/GenBank/DDBJ databases">
        <title>Characteristic and Complete Genome Sequencing of A Novel Member of Infective Endocarditis Causative Bacteria: Bergeyella cardium QL-PH.</title>
        <authorList>
            <person name="Pan H."/>
            <person name="Sun E."/>
            <person name="Zhang Y."/>
        </authorList>
    </citation>
    <scope>NUCLEOTIDE SEQUENCE [LARGE SCALE GENOMIC DNA]</scope>
    <source>
        <strain evidence="1 2">HPQL</strain>
    </source>
</reference>
<keyword evidence="2" id="KW-1185">Reference proteome</keyword>
<dbReference type="OrthoDB" id="5348860at2"/>
<protein>
    <submittedName>
        <fullName evidence="1">Copper resistance protein NlpE</fullName>
    </submittedName>
</protein>
<evidence type="ECO:0000313" key="2">
    <source>
        <dbReference type="Proteomes" id="UP000464318"/>
    </source>
</evidence>
<dbReference type="InterPro" id="IPR007298">
    <property type="entry name" value="Cu-R_lipoprotein_NlpE"/>
</dbReference>
<dbReference type="AlphaFoldDB" id="A0A6P1QW31"/>
<accession>A0A6P1QW31</accession>
<dbReference type="PROSITE" id="PS51257">
    <property type="entry name" value="PROKAR_LIPOPROTEIN"/>
    <property type="match status" value="1"/>
</dbReference>
<dbReference type="EMBL" id="CP029149">
    <property type="protein sequence ID" value="QHN65347.1"/>
    <property type="molecule type" value="Genomic_DNA"/>
</dbReference>
<proteinExistence type="predicted"/>
<dbReference type="KEGG" id="bcad:DBX24_05315"/>